<evidence type="ECO:0000256" key="4">
    <source>
        <dbReference type="ARBA" id="ARBA00023235"/>
    </source>
</evidence>
<dbReference type="Gene3D" id="3.60.120.10">
    <property type="entry name" value="Anthranilate synthase"/>
    <property type="match status" value="1"/>
</dbReference>
<evidence type="ECO:0000256" key="2">
    <source>
        <dbReference type="ARBA" id="ARBA00005297"/>
    </source>
</evidence>
<evidence type="ECO:0000313" key="7">
    <source>
        <dbReference type="EMBL" id="MDR6969332.1"/>
    </source>
</evidence>
<evidence type="ECO:0000313" key="8">
    <source>
        <dbReference type="Proteomes" id="UP001255185"/>
    </source>
</evidence>
<comment type="catalytic activity">
    <reaction evidence="1">
        <text>chorismate = isochorismate</text>
        <dbReference type="Rhea" id="RHEA:18985"/>
        <dbReference type="ChEBI" id="CHEBI:29748"/>
        <dbReference type="ChEBI" id="CHEBI:29780"/>
        <dbReference type="EC" id="5.4.4.2"/>
    </reaction>
</comment>
<dbReference type="PANTHER" id="PTHR42839">
    <property type="entry name" value="ISOCHORISMATE SYNTHASE ENTC"/>
    <property type="match status" value="1"/>
</dbReference>
<dbReference type="SUPFAM" id="SSF56322">
    <property type="entry name" value="ADC synthase"/>
    <property type="match status" value="1"/>
</dbReference>
<name>A0ABU1TU38_9FLAO</name>
<accession>A0ABU1TU38</accession>
<protein>
    <recommendedName>
        <fullName evidence="3">isochorismate synthase</fullName>
        <ecNumber evidence="3">5.4.4.2</ecNumber>
    </recommendedName>
    <alternativeName>
        <fullName evidence="5">Isochorismate mutase</fullName>
    </alternativeName>
</protein>
<dbReference type="PANTHER" id="PTHR42839:SF2">
    <property type="entry name" value="ISOCHORISMATE SYNTHASE ENTC"/>
    <property type="match status" value="1"/>
</dbReference>
<gene>
    <name evidence="7" type="ORF">J2X31_003362</name>
</gene>
<feature type="domain" description="Chorismate-utilising enzyme C-terminal" evidence="6">
    <location>
        <begin position="94"/>
        <end position="343"/>
    </location>
</feature>
<dbReference type="Pfam" id="PF00425">
    <property type="entry name" value="Chorismate_bind"/>
    <property type="match status" value="1"/>
</dbReference>
<keyword evidence="8" id="KW-1185">Reference proteome</keyword>
<evidence type="ECO:0000256" key="5">
    <source>
        <dbReference type="ARBA" id="ARBA00041564"/>
    </source>
</evidence>
<evidence type="ECO:0000256" key="3">
    <source>
        <dbReference type="ARBA" id="ARBA00012824"/>
    </source>
</evidence>
<dbReference type="Proteomes" id="UP001255185">
    <property type="component" value="Unassembled WGS sequence"/>
</dbReference>
<dbReference type="NCBIfam" id="TIGR00543">
    <property type="entry name" value="isochor_syn"/>
    <property type="match status" value="1"/>
</dbReference>
<dbReference type="EMBL" id="JAVDVI010000018">
    <property type="protein sequence ID" value="MDR6969332.1"/>
    <property type="molecule type" value="Genomic_DNA"/>
</dbReference>
<comment type="similarity">
    <text evidence="2">Belongs to the isochorismate synthase family.</text>
</comment>
<dbReference type="InterPro" id="IPR005801">
    <property type="entry name" value="ADC_synthase"/>
</dbReference>
<proteinExistence type="inferred from homology"/>
<evidence type="ECO:0000256" key="1">
    <source>
        <dbReference type="ARBA" id="ARBA00000799"/>
    </source>
</evidence>
<organism evidence="7 8">
    <name type="scientific">Flavobacterium arsenatis</name>
    <dbReference type="NCBI Taxonomy" id="1484332"/>
    <lineage>
        <taxon>Bacteria</taxon>
        <taxon>Pseudomonadati</taxon>
        <taxon>Bacteroidota</taxon>
        <taxon>Flavobacteriia</taxon>
        <taxon>Flavobacteriales</taxon>
        <taxon>Flavobacteriaceae</taxon>
        <taxon>Flavobacterium</taxon>
    </lineage>
</organism>
<reference evidence="7 8" key="1">
    <citation type="submission" date="2023-07" db="EMBL/GenBank/DDBJ databases">
        <title>Sorghum-associated microbial communities from plants grown in Nebraska, USA.</title>
        <authorList>
            <person name="Schachtman D."/>
        </authorList>
    </citation>
    <scope>NUCLEOTIDE SEQUENCE [LARGE SCALE GENOMIC DNA]</scope>
    <source>
        <strain evidence="7 8">3773</strain>
    </source>
</reference>
<dbReference type="GO" id="GO:0008909">
    <property type="term" value="F:isochorismate synthase activity"/>
    <property type="evidence" value="ECO:0007669"/>
    <property type="project" value="UniProtKB-EC"/>
</dbReference>
<comment type="caution">
    <text evidence="7">The sequence shown here is derived from an EMBL/GenBank/DDBJ whole genome shotgun (WGS) entry which is preliminary data.</text>
</comment>
<dbReference type="InterPro" id="IPR015890">
    <property type="entry name" value="Chorismate_C"/>
</dbReference>
<dbReference type="RefSeq" id="WP_310028269.1">
    <property type="nucleotide sequence ID" value="NZ_JAVDVI010000018.1"/>
</dbReference>
<dbReference type="EC" id="5.4.4.2" evidence="3"/>
<dbReference type="InterPro" id="IPR004561">
    <property type="entry name" value="IsoChor_synthase"/>
</dbReference>
<evidence type="ECO:0000259" key="6">
    <source>
        <dbReference type="Pfam" id="PF00425"/>
    </source>
</evidence>
<keyword evidence="4 7" id="KW-0413">Isomerase</keyword>
<sequence length="352" mass="40121">MIDLLSFAKKHFEKKLPFVVFSKPNLDKIVGLFQKNDELYSVENFEESGFVFASFDGNRQVLIPENQSEIKITDFVFEENNSNNFPVLENEKGKEAFENLVQKGIDAIRNGSFQKVVLSRKEIVAIEDFDFAVIFERLLQTYPTAFKYCWFHPKVGMWIGATPEQLLKSDGLKINTVALAGTQKVEENKDVIWGEKEIEEQEFVTDFIVDNLKDIASELSISKPYTLKAGAILHIKTDIEAVLKPENNLKKVLEILHPTPAVCGLPKPVSREFILRNEGYDREFYSGFLGELNKAFVTSETKSDLFVNLRCMQVKENEAHLYIGCGVTKDSVPEKEFVETANKALTMKRILL</sequence>